<dbReference type="AlphaFoldDB" id="A0A917U6R2"/>
<feature type="region of interest" description="Disordered" evidence="1">
    <location>
        <begin position="1"/>
        <end position="31"/>
    </location>
</feature>
<evidence type="ECO:0008006" key="5">
    <source>
        <dbReference type="Google" id="ProtNLM"/>
    </source>
</evidence>
<sequence>MTAPATAPAAAPAAVPAAGPDPASGRHRRRGPSLGSRLLTALLVLATLVGGTVVILTKRQPDDVQRQFYVTGTAGRPVTARTITVTLLDATGALKLRGPKAVLETPGMWVTVRVRVVATEQPVLLGLAQLRDDRDRVFEVSNRLGQPLAGGRTFQPGVPVEGPLVFEVARDVKTLTLLLSTKSSAVKTYLEAIAQIDVPASVDAWRTEEQPVTVPSAKVAE</sequence>
<dbReference type="Proteomes" id="UP000642070">
    <property type="component" value="Unassembled WGS sequence"/>
</dbReference>
<protein>
    <recommendedName>
        <fullName evidence="5">DUF4352 domain-containing protein</fullName>
    </recommendedName>
</protein>
<keyword evidence="2" id="KW-0472">Membrane</keyword>
<dbReference type="EMBL" id="BMPI01000047">
    <property type="protein sequence ID" value="GGM62668.1"/>
    <property type="molecule type" value="Genomic_DNA"/>
</dbReference>
<organism evidence="3 4">
    <name type="scientific">Dactylosporangium sucinum</name>
    <dbReference type="NCBI Taxonomy" id="1424081"/>
    <lineage>
        <taxon>Bacteria</taxon>
        <taxon>Bacillati</taxon>
        <taxon>Actinomycetota</taxon>
        <taxon>Actinomycetes</taxon>
        <taxon>Micromonosporales</taxon>
        <taxon>Micromonosporaceae</taxon>
        <taxon>Dactylosporangium</taxon>
    </lineage>
</organism>
<accession>A0A917U6R2</accession>
<dbReference type="RefSeq" id="WP_190254821.1">
    <property type="nucleotide sequence ID" value="NZ_BMPI01000047.1"/>
</dbReference>
<feature type="transmembrane region" description="Helical" evidence="2">
    <location>
        <begin position="38"/>
        <end position="57"/>
    </location>
</feature>
<keyword evidence="2" id="KW-1133">Transmembrane helix</keyword>
<keyword evidence="4" id="KW-1185">Reference proteome</keyword>
<proteinExistence type="predicted"/>
<reference evidence="3" key="1">
    <citation type="journal article" date="2014" name="Int. J. Syst. Evol. Microbiol.">
        <title>Complete genome sequence of Corynebacterium casei LMG S-19264T (=DSM 44701T), isolated from a smear-ripened cheese.</title>
        <authorList>
            <consortium name="US DOE Joint Genome Institute (JGI-PGF)"/>
            <person name="Walter F."/>
            <person name="Albersmeier A."/>
            <person name="Kalinowski J."/>
            <person name="Ruckert C."/>
        </authorList>
    </citation>
    <scope>NUCLEOTIDE SEQUENCE</scope>
    <source>
        <strain evidence="3">JCM 19831</strain>
    </source>
</reference>
<name>A0A917U6R2_9ACTN</name>
<evidence type="ECO:0000256" key="1">
    <source>
        <dbReference type="SAM" id="MobiDB-lite"/>
    </source>
</evidence>
<gene>
    <name evidence="3" type="ORF">GCM10007977_075360</name>
</gene>
<keyword evidence="2" id="KW-0812">Transmembrane</keyword>
<evidence type="ECO:0000256" key="2">
    <source>
        <dbReference type="SAM" id="Phobius"/>
    </source>
</evidence>
<reference evidence="3" key="2">
    <citation type="submission" date="2020-09" db="EMBL/GenBank/DDBJ databases">
        <authorList>
            <person name="Sun Q."/>
            <person name="Ohkuma M."/>
        </authorList>
    </citation>
    <scope>NUCLEOTIDE SEQUENCE</scope>
    <source>
        <strain evidence="3">JCM 19831</strain>
    </source>
</reference>
<evidence type="ECO:0000313" key="3">
    <source>
        <dbReference type="EMBL" id="GGM62668.1"/>
    </source>
</evidence>
<comment type="caution">
    <text evidence="3">The sequence shown here is derived from an EMBL/GenBank/DDBJ whole genome shotgun (WGS) entry which is preliminary data.</text>
</comment>
<feature type="compositionally biased region" description="Low complexity" evidence="1">
    <location>
        <begin position="1"/>
        <end position="23"/>
    </location>
</feature>
<evidence type="ECO:0000313" key="4">
    <source>
        <dbReference type="Proteomes" id="UP000642070"/>
    </source>
</evidence>